<keyword evidence="1" id="KW-0547">Nucleotide-binding</keyword>
<evidence type="ECO:0000313" key="7">
    <source>
        <dbReference type="EMBL" id="QJA57382.1"/>
    </source>
</evidence>
<feature type="domain" description="Helicase C-terminal" evidence="6">
    <location>
        <begin position="159"/>
        <end position="300"/>
    </location>
</feature>
<name>A0A6M3ILV0_9ZZZZ</name>
<protein>
    <submittedName>
        <fullName evidence="7">Putative helicase</fullName>
    </submittedName>
</protein>
<dbReference type="PANTHER" id="PTHR11274">
    <property type="entry name" value="RAD25/XP-B DNA REPAIR HELICASE"/>
    <property type="match status" value="1"/>
</dbReference>
<dbReference type="InterPro" id="IPR050615">
    <property type="entry name" value="ATP-dep_DNA_Helicase"/>
</dbReference>
<dbReference type="Pfam" id="PF00271">
    <property type="entry name" value="Helicase_C"/>
    <property type="match status" value="1"/>
</dbReference>
<feature type="domain" description="Helicase ATP-binding" evidence="5">
    <location>
        <begin position="1"/>
        <end position="105"/>
    </location>
</feature>
<proteinExistence type="predicted"/>
<dbReference type="EMBL" id="MT141270">
    <property type="protein sequence ID" value="QJA57382.1"/>
    <property type="molecule type" value="Genomic_DNA"/>
</dbReference>
<evidence type="ECO:0000259" key="5">
    <source>
        <dbReference type="PROSITE" id="PS51192"/>
    </source>
</evidence>
<dbReference type="AlphaFoldDB" id="A0A6M3ILV0"/>
<keyword evidence="3 7" id="KW-0347">Helicase</keyword>
<dbReference type="InterPro" id="IPR014001">
    <property type="entry name" value="Helicase_ATP-bd"/>
</dbReference>
<dbReference type="PANTHER" id="PTHR11274:SF0">
    <property type="entry name" value="GENERAL TRANSCRIPTION AND DNA REPAIR FACTOR IIH HELICASE SUBUNIT XPB"/>
    <property type="match status" value="1"/>
</dbReference>
<organism evidence="7">
    <name type="scientific">viral metagenome</name>
    <dbReference type="NCBI Taxonomy" id="1070528"/>
    <lineage>
        <taxon>unclassified sequences</taxon>
        <taxon>metagenomes</taxon>
        <taxon>organismal metagenomes</taxon>
    </lineage>
</organism>
<dbReference type="GO" id="GO:0005524">
    <property type="term" value="F:ATP binding"/>
    <property type="evidence" value="ECO:0007669"/>
    <property type="project" value="UniProtKB-KW"/>
</dbReference>
<keyword evidence="4" id="KW-0067">ATP-binding</keyword>
<reference evidence="7" key="1">
    <citation type="submission" date="2020-03" db="EMBL/GenBank/DDBJ databases">
        <title>The deep terrestrial virosphere.</title>
        <authorList>
            <person name="Holmfeldt K."/>
            <person name="Nilsson E."/>
            <person name="Simone D."/>
            <person name="Lopez-Fernandez M."/>
            <person name="Wu X."/>
            <person name="de Brujin I."/>
            <person name="Lundin D."/>
            <person name="Andersson A."/>
            <person name="Bertilsson S."/>
            <person name="Dopson M."/>
        </authorList>
    </citation>
    <scope>NUCLEOTIDE SEQUENCE</scope>
    <source>
        <strain evidence="7">MM415B01653</strain>
    </source>
</reference>
<dbReference type="InterPro" id="IPR027417">
    <property type="entry name" value="P-loop_NTPase"/>
</dbReference>
<gene>
    <name evidence="7" type="ORF">MM415B01653_0006</name>
</gene>
<dbReference type="SUPFAM" id="SSF52540">
    <property type="entry name" value="P-loop containing nucleoside triphosphate hydrolases"/>
    <property type="match status" value="1"/>
</dbReference>
<keyword evidence="2" id="KW-0378">Hydrolase</keyword>
<dbReference type="SMART" id="SM00490">
    <property type="entry name" value="HELICc"/>
    <property type="match status" value="1"/>
</dbReference>
<dbReference type="InterPro" id="IPR001650">
    <property type="entry name" value="Helicase_C-like"/>
</dbReference>
<dbReference type="GO" id="GO:0004386">
    <property type="term" value="F:helicase activity"/>
    <property type="evidence" value="ECO:0007669"/>
    <property type="project" value="UniProtKB-KW"/>
</dbReference>
<dbReference type="PROSITE" id="PS51194">
    <property type="entry name" value="HELICASE_CTER"/>
    <property type="match status" value="1"/>
</dbReference>
<evidence type="ECO:0000256" key="4">
    <source>
        <dbReference type="ARBA" id="ARBA00022840"/>
    </source>
</evidence>
<evidence type="ECO:0000256" key="1">
    <source>
        <dbReference type="ARBA" id="ARBA00022741"/>
    </source>
</evidence>
<sequence length="300" mass="33521">MEQTYIAMKEQGFQNIGKMGAAQRNLGSQHLVAMSQSFVNLPLDKWSEYFDIIIVDEADVGVSADSRNYKILTQLLAPVRIGVSATLPENEINRLYLEGLLGPVIEEMKIQDGVKLDLLAKPKLRLISVPENSTNQDLTRYSDIYDAKIVNSRTRNRLVINAALEYVDEGKTVLILVTKVEHGKNLSSMGKLIGQDIPFIWGDVDSQERMRLKAGLDKREIKIIVANNVWKRGINVPSLDVLINAAGEKSSSATEQRKGRGLRKFEGKEAAILVDFLDKGKYLADHCIHRLSLYADQGLL</sequence>
<dbReference type="Gene3D" id="3.40.50.300">
    <property type="entry name" value="P-loop containing nucleotide triphosphate hydrolases"/>
    <property type="match status" value="2"/>
</dbReference>
<dbReference type="GO" id="GO:0016787">
    <property type="term" value="F:hydrolase activity"/>
    <property type="evidence" value="ECO:0007669"/>
    <property type="project" value="UniProtKB-KW"/>
</dbReference>
<accession>A0A6M3ILV0</accession>
<evidence type="ECO:0000256" key="2">
    <source>
        <dbReference type="ARBA" id="ARBA00022801"/>
    </source>
</evidence>
<evidence type="ECO:0000259" key="6">
    <source>
        <dbReference type="PROSITE" id="PS51194"/>
    </source>
</evidence>
<dbReference type="PROSITE" id="PS51192">
    <property type="entry name" value="HELICASE_ATP_BIND_1"/>
    <property type="match status" value="1"/>
</dbReference>
<evidence type="ECO:0000256" key="3">
    <source>
        <dbReference type="ARBA" id="ARBA00022806"/>
    </source>
</evidence>